<feature type="chain" id="PRO_5032723611" evidence="1">
    <location>
        <begin position="25"/>
        <end position="152"/>
    </location>
</feature>
<proteinExistence type="predicted"/>
<keyword evidence="1" id="KW-0732">Signal</keyword>
<keyword evidence="4" id="KW-1185">Reference proteome</keyword>
<evidence type="ECO:0000259" key="2">
    <source>
        <dbReference type="Pfam" id="PF07978"/>
    </source>
</evidence>
<dbReference type="RefSeq" id="WP_180680246.1">
    <property type="nucleotide sequence ID" value="NZ_JACCKA010000093.1"/>
</dbReference>
<evidence type="ECO:0000313" key="4">
    <source>
        <dbReference type="Proteomes" id="UP000578091"/>
    </source>
</evidence>
<dbReference type="InterPro" id="IPR012577">
    <property type="entry name" value="NIPSNAP"/>
</dbReference>
<dbReference type="InterPro" id="IPR011008">
    <property type="entry name" value="Dimeric_a/b-barrel"/>
</dbReference>
<gene>
    <name evidence="3" type="ORF">H0E84_19105</name>
</gene>
<evidence type="ECO:0000256" key="1">
    <source>
        <dbReference type="SAM" id="SignalP"/>
    </source>
</evidence>
<dbReference type="EMBL" id="JACCKA010000093">
    <property type="protein sequence ID" value="NZA28486.1"/>
    <property type="molecule type" value="Genomic_DNA"/>
</dbReference>
<dbReference type="SUPFAM" id="SSF54909">
    <property type="entry name" value="Dimeric alpha+beta barrel"/>
    <property type="match status" value="1"/>
</dbReference>
<sequence length="152" mass="17233">MSRLTGSRLLVLLAAAAFVTPLAAGPTPAPALVAEAEAEAGPVHQLRIYRIFDETRAAFHDRFRDHAARIMERHGFDIVAMWEARGEEGPEFVYLLRWPDEATMTARWERFMADEEWAEIKRVTGAEHGRFVGGIEERAMRLVDYSPPGRLR</sequence>
<organism evidence="3 4">
    <name type="scientific">Luteimonas salinisoli</name>
    <dbReference type="NCBI Taxonomy" id="2752307"/>
    <lineage>
        <taxon>Bacteria</taxon>
        <taxon>Pseudomonadati</taxon>
        <taxon>Pseudomonadota</taxon>
        <taxon>Gammaproteobacteria</taxon>
        <taxon>Lysobacterales</taxon>
        <taxon>Lysobacteraceae</taxon>
        <taxon>Luteimonas</taxon>
    </lineage>
</organism>
<comment type="caution">
    <text evidence="3">The sequence shown here is derived from an EMBL/GenBank/DDBJ whole genome shotgun (WGS) entry which is preliminary data.</text>
</comment>
<feature type="domain" description="NIPSNAP" evidence="2">
    <location>
        <begin position="45"/>
        <end position="147"/>
    </location>
</feature>
<dbReference type="Gene3D" id="3.30.70.100">
    <property type="match status" value="1"/>
</dbReference>
<accession>A0A853JGI5</accession>
<dbReference type="Pfam" id="PF07978">
    <property type="entry name" value="NIPSNAP"/>
    <property type="match status" value="1"/>
</dbReference>
<dbReference type="Proteomes" id="UP000578091">
    <property type="component" value="Unassembled WGS sequence"/>
</dbReference>
<dbReference type="AlphaFoldDB" id="A0A853JGI5"/>
<feature type="signal peptide" evidence="1">
    <location>
        <begin position="1"/>
        <end position="24"/>
    </location>
</feature>
<evidence type="ECO:0000313" key="3">
    <source>
        <dbReference type="EMBL" id="NZA28486.1"/>
    </source>
</evidence>
<reference evidence="3 4" key="1">
    <citation type="submission" date="2020-07" db="EMBL/GenBank/DDBJ databases">
        <title>Luteimonas sp. SJ-92.</title>
        <authorList>
            <person name="Huang X.-X."/>
            <person name="Xu L."/>
            <person name="Sun J.-Q."/>
        </authorList>
    </citation>
    <scope>NUCLEOTIDE SEQUENCE [LARGE SCALE GENOMIC DNA]</scope>
    <source>
        <strain evidence="3 4">SJ-92</strain>
    </source>
</reference>
<name>A0A853JGI5_9GAMM</name>
<protein>
    <submittedName>
        <fullName evidence="3">NIPSNAP family protein</fullName>
    </submittedName>
</protein>